<keyword evidence="1" id="KW-0808">Transferase</keyword>
<gene>
    <name evidence="1" type="ORF">GCM10010994_12390</name>
</gene>
<dbReference type="SUPFAM" id="SSF53756">
    <property type="entry name" value="UDP-Glycosyltransferase/glycogen phosphorylase"/>
    <property type="match status" value="1"/>
</dbReference>
<dbReference type="PANTHER" id="PTHR45947:SF3">
    <property type="entry name" value="SULFOQUINOVOSYL TRANSFERASE SQD2"/>
    <property type="match status" value="1"/>
</dbReference>
<reference evidence="1" key="1">
    <citation type="journal article" date="2014" name="Int. J. Syst. Evol. Microbiol.">
        <title>Complete genome sequence of Corynebacterium casei LMG S-19264T (=DSM 44701T), isolated from a smear-ripened cheese.</title>
        <authorList>
            <consortium name="US DOE Joint Genome Institute (JGI-PGF)"/>
            <person name="Walter F."/>
            <person name="Albersmeier A."/>
            <person name="Kalinowski J."/>
            <person name="Ruckert C."/>
        </authorList>
    </citation>
    <scope>NUCLEOTIDE SEQUENCE</scope>
    <source>
        <strain evidence="1">CGMCC 1.12919</strain>
    </source>
</reference>
<dbReference type="CDD" id="cd03801">
    <property type="entry name" value="GT4_PimA-like"/>
    <property type="match status" value="1"/>
</dbReference>
<dbReference type="InterPro" id="IPR050194">
    <property type="entry name" value="Glycosyltransferase_grp1"/>
</dbReference>
<comment type="caution">
    <text evidence="1">The sequence shown here is derived from an EMBL/GenBank/DDBJ whole genome shotgun (WGS) entry which is preliminary data.</text>
</comment>
<dbReference type="Gene3D" id="3.40.50.2000">
    <property type="entry name" value="Glycogen Phosphorylase B"/>
    <property type="match status" value="2"/>
</dbReference>
<protein>
    <submittedName>
        <fullName evidence="1">Glycosyl transferase family 1</fullName>
    </submittedName>
</protein>
<reference evidence="1" key="2">
    <citation type="submission" date="2020-09" db="EMBL/GenBank/DDBJ databases">
        <authorList>
            <person name="Sun Q."/>
            <person name="Zhou Y."/>
        </authorList>
    </citation>
    <scope>NUCLEOTIDE SEQUENCE</scope>
    <source>
        <strain evidence="1">CGMCC 1.12919</strain>
    </source>
</reference>
<keyword evidence="2" id="KW-1185">Reference proteome</keyword>
<organism evidence="1 2">
    <name type="scientific">Chelatococcus reniformis</name>
    <dbReference type="NCBI Taxonomy" id="1494448"/>
    <lineage>
        <taxon>Bacteria</taxon>
        <taxon>Pseudomonadati</taxon>
        <taxon>Pseudomonadota</taxon>
        <taxon>Alphaproteobacteria</taxon>
        <taxon>Hyphomicrobiales</taxon>
        <taxon>Chelatococcaceae</taxon>
        <taxon>Chelatococcus</taxon>
    </lineage>
</organism>
<dbReference type="Proteomes" id="UP000637002">
    <property type="component" value="Unassembled WGS sequence"/>
</dbReference>
<dbReference type="Pfam" id="PF13692">
    <property type="entry name" value="Glyco_trans_1_4"/>
    <property type="match status" value="1"/>
</dbReference>
<dbReference type="EMBL" id="BMGG01000002">
    <property type="protein sequence ID" value="GGC54997.1"/>
    <property type="molecule type" value="Genomic_DNA"/>
</dbReference>
<accession>A0A916U1K0</accession>
<dbReference type="GO" id="GO:0016758">
    <property type="term" value="F:hexosyltransferase activity"/>
    <property type="evidence" value="ECO:0007669"/>
    <property type="project" value="TreeGrafter"/>
</dbReference>
<dbReference type="RefSeq" id="WP_244641820.1">
    <property type="nucleotide sequence ID" value="NZ_BMGG01000002.1"/>
</dbReference>
<proteinExistence type="predicted"/>
<evidence type="ECO:0000313" key="1">
    <source>
        <dbReference type="EMBL" id="GGC54997.1"/>
    </source>
</evidence>
<dbReference type="AlphaFoldDB" id="A0A916U1K0"/>
<dbReference type="PANTHER" id="PTHR45947">
    <property type="entry name" value="SULFOQUINOVOSYL TRANSFERASE SQD2"/>
    <property type="match status" value="1"/>
</dbReference>
<evidence type="ECO:0000313" key="2">
    <source>
        <dbReference type="Proteomes" id="UP000637002"/>
    </source>
</evidence>
<name>A0A916U1K0_9HYPH</name>
<sequence>MTGPIPMAFYAPLKAPDHPVPSGDRTVARNLLRGLSAAGFAPEVFSRLRSHDPAGDGDRQHAIQVEAEAEARAIVARCRAAPEHARPRLWFTYHVYYKAPDWIGPAVARAMALPYVVAEGSRAGKRAASPWRLGHAGAEAALDQAALVFVLNEADRDGLARARPPGQRLVALPPFVTTLPAEPVARTAAAGPARLLAVAMMREGDKLASYRLLADALGHLEPASWTLDIVGDGPAKPEVERLFAAFGARVALCGAMSGAALDAAYASHDLLLWPAVNEAFGMVLLEAQAAGCPVVAGHFGGVAGVVRDGITGRLTPPGDAPAFAAATAALIAAPAQRRAMGVAARRFVVQERSLQATAGILRESLLGLLGGSPS</sequence>